<reference evidence="2 3" key="1">
    <citation type="submission" date="2019-02" db="EMBL/GenBank/DDBJ databases">
        <title>Genomic Encyclopedia of Type Strains, Phase IV (KMG-IV): sequencing the most valuable type-strain genomes for metagenomic binning, comparative biology and taxonomic classification.</title>
        <authorList>
            <person name="Goeker M."/>
        </authorList>
    </citation>
    <scope>NUCLEOTIDE SEQUENCE [LARGE SCALE GENOMIC DNA]</scope>
    <source>
        <strain evidence="2 3">DSM 105135</strain>
    </source>
</reference>
<dbReference type="AlphaFoldDB" id="A0A4Q7ZAN4"/>
<organism evidence="2 3">
    <name type="scientific">Fluviicoccus keumensis</name>
    <dbReference type="NCBI Taxonomy" id="1435465"/>
    <lineage>
        <taxon>Bacteria</taxon>
        <taxon>Pseudomonadati</taxon>
        <taxon>Pseudomonadota</taxon>
        <taxon>Gammaproteobacteria</taxon>
        <taxon>Moraxellales</taxon>
        <taxon>Moraxellaceae</taxon>
        <taxon>Fluviicoccus</taxon>
    </lineage>
</organism>
<feature type="transmembrane region" description="Helical" evidence="1">
    <location>
        <begin position="41"/>
        <end position="64"/>
    </location>
</feature>
<name>A0A4Q7ZAN4_9GAMM</name>
<sequence length="66" mass="7274">MTDEMLTQLGMNLAVPAFIAFLMFVIWDLAKKSNAGKMGTFALFIALGVGFLGYTIKIVLQFVINK</sequence>
<dbReference type="EMBL" id="SHKX01000011">
    <property type="protein sequence ID" value="RZU46963.1"/>
    <property type="molecule type" value="Genomic_DNA"/>
</dbReference>
<feature type="transmembrane region" description="Helical" evidence="1">
    <location>
        <begin position="6"/>
        <end position="29"/>
    </location>
</feature>
<comment type="caution">
    <text evidence="2">The sequence shown here is derived from an EMBL/GenBank/DDBJ whole genome shotgun (WGS) entry which is preliminary data.</text>
</comment>
<evidence type="ECO:0000256" key="1">
    <source>
        <dbReference type="SAM" id="Phobius"/>
    </source>
</evidence>
<evidence type="ECO:0000313" key="2">
    <source>
        <dbReference type="EMBL" id="RZU46963.1"/>
    </source>
</evidence>
<dbReference type="InterPro" id="IPR021249">
    <property type="entry name" value="DUF2788"/>
</dbReference>
<keyword evidence="1" id="KW-0472">Membrane</keyword>
<gene>
    <name evidence="2" type="ORF">EV700_1350</name>
</gene>
<dbReference type="OrthoDB" id="5625617at2"/>
<dbReference type="Proteomes" id="UP000292423">
    <property type="component" value="Unassembled WGS sequence"/>
</dbReference>
<protein>
    <submittedName>
        <fullName evidence="2">Uncharacterized protein DUF2788</fullName>
    </submittedName>
</protein>
<accession>A0A4Q7ZAN4</accession>
<evidence type="ECO:0000313" key="3">
    <source>
        <dbReference type="Proteomes" id="UP000292423"/>
    </source>
</evidence>
<keyword evidence="3" id="KW-1185">Reference proteome</keyword>
<keyword evidence="1" id="KW-0812">Transmembrane</keyword>
<keyword evidence="1" id="KW-1133">Transmembrane helix</keyword>
<dbReference type="RefSeq" id="WP_130412046.1">
    <property type="nucleotide sequence ID" value="NZ_SHKX01000011.1"/>
</dbReference>
<dbReference type="Pfam" id="PF10981">
    <property type="entry name" value="DUF2788"/>
    <property type="match status" value="1"/>
</dbReference>
<proteinExistence type="predicted"/>